<dbReference type="RefSeq" id="WP_129004824.1">
    <property type="nucleotide sequence ID" value="NZ_SDHZ01000002.1"/>
</dbReference>
<dbReference type="InterPro" id="IPR007505">
    <property type="entry name" value="PDDEXK_7"/>
</dbReference>
<dbReference type="OrthoDB" id="32195at2"/>
<dbReference type="AlphaFoldDB" id="A0A4Q1D5F4"/>
<evidence type="ECO:0000259" key="1">
    <source>
        <dbReference type="Pfam" id="PF09823"/>
    </source>
</evidence>
<dbReference type="Proteomes" id="UP000290545">
    <property type="component" value="Unassembled WGS sequence"/>
</dbReference>
<feature type="domain" description="DUF2357" evidence="1">
    <location>
        <begin position="82"/>
        <end position="316"/>
    </location>
</feature>
<evidence type="ECO:0000313" key="2">
    <source>
        <dbReference type="EMBL" id="RXK83772.1"/>
    </source>
</evidence>
<keyword evidence="3" id="KW-1185">Reference proteome</keyword>
<proteinExistence type="predicted"/>
<sequence length="739" mass="86385">MQRPDEITVTIYKEKETVTSVKIIRRNSHAGMWKLTNAEAKEFGEAIYQIQEGCSYEYHVGKDFKLKRIHNIIQPSKFNPSIGIIQPGNYVGTLTIWLECISNSSSYPFKLEVRSKKTDYRTDYRLMLEEITTYCTDLIMTYRSPVIQKFTYNPHLRSKSIYQRFAFIKSILDTEEFWQALHQIEKSPGSQWSFEEGLIDIRKIKRLSSKQIRQLSTKQANLEIKLPGFYKRETLDTPENRFIKHALQQFLTLCLQFHTALPEASDYKEEASLLVRKLEYYISASVFKEIGKLNNFPLNSPILQRKAGYREVLHVWLIFELAALLCWEGGEDVYEGGKRDVAQLYEYWLYFKLIDVVCSVFELKKPEAKDLIEPNKEGLLLRLKSRKHLAIEGIFEAPSRRLNVQLSYNRTFSHNPIHQDEGSWSTNMRPDYTLSIWPYGIEASQAEREELIVHLHFDAKYRVDNLQHSWLNKTVDDELDNDKETFQYKNSDLIKMHAYRDAIRRTAGAYVLYPGQSSKTLKGYHEILPGLGAFAINPSKKNNGIQSLKAFLKDVVELFLNRASQREKMAFQTYSIYGQTPAINLKALIPETYGPNRSLLPEKTRILIGYYKGKAHLEWIQQHKLYNTRIANDKSSIHIDNSITSSSYLLLYTKGEEKTLFYKLNSKGPQILTKKQMLNRQYPSKPTQEYYLVFEILEEIEKEFELITVHSKLLTQLKNFKQDKTPFSTTLTELLRLKR</sequence>
<dbReference type="Pfam" id="PF09823">
    <property type="entry name" value="DUF2357"/>
    <property type="match status" value="1"/>
</dbReference>
<dbReference type="InterPro" id="IPR018633">
    <property type="entry name" value="DUF2357"/>
</dbReference>
<organism evidence="2 3">
    <name type="scientific">Filimonas effusa</name>
    <dbReference type="NCBI Taxonomy" id="2508721"/>
    <lineage>
        <taxon>Bacteria</taxon>
        <taxon>Pseudomonadati</taxon>
        <taxon>Bacteroidota</taxon>
        <taxon>Chitinophagia</taxon>
        <taxon>Chitinophagales</taxon>
        <taxon>Chitinophagaceae</taxon>
        <taxon>Filimonas</taxon>
    </lineage>
</organism>
<gene>
    <name evidence="2" type="ORF">ESB13_17005</name>
</gene>
<accession>A0A4Q1D5F4</accession>
<dbReference type="Pfam" id="PF04411">
    <property type="entry name" value="PDDEXK_7"/>
    <property type="match status" value="1"/>
</dbReference>
<reference evidence="2 3" key="1">
    <citation type="submission" date="2019-01" db="EMBL/GenBank/DDBJ databases">
        <title>Filimonas sp. strain TTM-71.</title>
        <authorList>
            <person name="Chen W.-M."/>
        </authorList>
    </citation>
    <scope>NUCLEOTIDE SEQUENCE [LARGE SCALE GENOMIC DNA]</scope>
    <source>
        <strain evidence="2 3">TTM-71</strain>
    </source>
</reference>
<name>A0A4Q1D5F4_9BACT</name>
<protein>
    <submittedName>
        <fullName evidence="2">DUF2357 domain-containing protein</fullName>
    </submittedName>
</protein>
<dbReference type="EMBL" id="SDHZ01000002">
    <property type="protein sequence ID" value="RXK83772.1"/>
    <property type="molecule type" value="Genomic_DNA"/>
</dbReference>
<comment type="caution">
    <text evidence="2">The sequence shown here is derived from an EMBL/GenBank/DDBJ whole genome shotgun (WGS) entry which is preliminary data.</text>
</comment>
<evidence type="ECO:0000313" key="3">
    <source>
        <dbReference type="Proteomes" id="UP000290545"/>
    </source>
</evidence>